<dbReference type="InterPro" id="IPR032675">
    <property type="entry name" value="LRR_dom_sf"/>
</dbReference>
<dbReference type="GO" id="GO:0032691">
    <property type="term" value="P:negative regulation of interleukin-1 beta production"/>
    <property type="evidence" value="ECO:0007669"/>
    <property type="project" value="TreeGrafter"/>
</dbReference>
<dbReference type="PANTHER" id="PTHR45690">
    <property type="entry name" value="NACHT, LRR AND PYD DOMAINS-CONTAINING PROTEIN 12"/>
    <property type="match status" value="1"/>
</dbReference>
<sequence length="181" mass="20583">YVQAHLEVDSSRWKVYSAGNNYITGLQQCSITKRGCRYLSEALQEACSLTNLDLSLNQIARGLWILCQALENPNCNLKHLRLWSCSLMPFYCQHLGSALISNQKLETLDLGQNHLWKSGIIQLFRVLRQRTGSLKTLRLKTYETNLEIKKLLEEVKEKNPKLTIDCNASGATAPPCCDFFC</sequence>
<keyword evidence="2" id="KW-1185">Reference proteome</keyword>
<evidence type="ECO:0000313" key="1">
    <source>
        <dbReference type="Ensembl" id="ENSTGEP00000014186.1"/>
    </source>
</evidence>
<accession>A0A8D2EUX3</accession>
<reference evidence="1" key="3">
    <citation type="submission" date="2025-09" db="UniProtKB">
        <authorList>
            <consortium name="Ensembl"/>
        </authorList>
    </citation>
    <scope>IDENTIFICATION</scope>
</reference>
<dbReference type="GO" id="GO:0050727">
    <property type="term" value="P:regulation of inflammatory response"/>
    <property type="evidence" value="ECO:0007669"/>
    <property type="project" value="TreeGrafter"/>
</dbReference>
<evidence type="ECO:0008006" key="3">
    <source>
        <dbReference type="Google" id="ProtNLM"/>
    </source>
</evidence>
<protein>
    <recommendedName>
        <fullName evidence="3">NACHT, LRR and PYD domains-containing protein 7</fullName>
    </recommendedName>
</protein>
<dbReference type="GO" id="GO:0005737">
    <property type="term" value="C:cytoplasm"/>
    <property type="evidence" value="ECO:0007669"/>
    <property type="project" value="TreeGrafter"/>
</dbReference>
<dbReference type="SUPFAM" id="SSF52047">
    <property type="entry name" value="RNI-like"/>
    <property type="match status" value="1"/>
</dbReference>
<evidence type="ECO:0000313" key="2">
    <source>
        <dbReference type="Proteomes" id="UP000694411"/>
    </source>
</evidence>
<dbReference type="AlphaFoldDB" id="A0A8D2EUX3"/>
<proteinExistence type="predicted"/>
<dbReference type="Proteomes" id="UP000694411">
    <property type="component" value="Chromosome 19"/>
</dbReference>
<dbReference type="Ensembl" id="ENSTGET00000017001.1">
    <property type="protein sequence ID" value="ENSTGEP00000014186.1"/>
    <property type="gene ID" value="ENSTGEG00000011511.1"/>
</dbReference>
<organism evidence="1 2">
    <name type="scientific">Theropithecus gelada</name>
    <name type="common">Gelada baboon</name>
    <dbReference type="NCBI Taxonomy" id="9565"/>
    <lineage>
        <taxon>Eukaryota</taxon>
        <taxon>Metazoa</taxon>
        <taxon>Chordata</taxon>
        <taxon>Craniata</taxon>
        <taxon>Vertebrata</taxon>
        <taxon>Euteleostomi</taxon>
        <taxon>Mammalia</taxon>
        <taxon>Eutheria</taxon>
        <taxon>Euarchontoglires</taxon>
        <taxon>Primates</taxon>
        <taxon>Haplorrhini</taxon>
        <taxon>Catarrhini</taxon>
        <taxon>Cercopithecidae</taxon>
        <taxon>Cercopithecinae</taxon>
        <taxon>Theropithecus</taxon>
    </lineage>
</organism>
<dbReference type="SMART" id="SM00368">
    <property type="entry name" value="LRR_RI"/>
    <property type="match status" value="4"/>
</dbReference>
<reference evidence="1" key="1">
    <citation type="submission" date="2018-05" db="EMBL/GenBank/DDBJ databases">
        <title>Whole genome of Theropithecus gelada.</title>
        <authorList>
            <person name="Chiou K.L."/>
            <person name="Snyder-Mackler N."/>
        </authorList>
    </citation>
    <scope>NUCLEOTIDE SEQUENCE [LARGE SCALE GENOMIC DNA]</scope>
</reference>
<reference evidence="1" key="2">
    <citation type="submission" date="2025-08" db="UniProtKB">
        <authorList>
            <consortium name="Ensembl"/>
        </authorList>
    </citation>
    <scope>IDENTIFICATION</scope>
</reference>
<dbReference type="PANTHER" id="PTHR45690:SF20">
    <property type="entry name" value="NACHT, LRR AND PYD DOMAINS-CONTAINING PROTEIN 7"/>
    <property type="match status" value="1"/>
</dbReference>
<name>A0A8D2EUX3_THEGE</name>
<dbReference type="InterPro" id="IPR050637">
    <property type="entry name" value="NLRP_innate_immun_reg"/>
</dbReference>
<dbReference type="Gene3D" id="3.80.10.10">
    <property type="entry name" value="Ribonuclease Inhibitor"/>
    <property type="match status" value="1"/>
</dbReference>